<dbReference type="InterPro" id="IPR011333">
    <property type="entry name" value="SKP1/BTB/POZ_sf"/>
</dbReference>
<dbReference type="SMART" id="SM00612">
    <property type="entry name" value="Kelch"/>
    <property type="match status" value="4"/>
</dbReference>
<proteinExistence type="predicted"/>
<dbReference type="WBParaSite" id="TCONS_00005780.p1">
    <property type="protein sequence ID" value="TCONS_00005780.p1"/>
    <property type="gene ID" value="XLOC_004024"/>
</dbReference>
<keyword evidence="1" id="KW-0880">Kelch repeat</keyword>
<dbReference type="PANTHER" id="PTHR45632:SF3">
    <property type="entry name" value="KELCH-LIKE PROTEIN 32"/>
    <property type="match status" value="1"/>
</dbReference>
<dbReference type="SUPFAM" id="SSF54695">
    <property type="entry name" value="POZ domain"/>
    <property type="match status" value="1"/>
</dbReference>
<dbReference type="Gene3D" id="3.30.710.10">
    <property type="entry name" value="Potassium Channel Kv1.1, Chain A"/>
    <property type="match status" value="1"/>
</dbReference>
<dbReference type="Proteomes" id="UP000035681">
    <property type="component" value="Unplaced"/>
</dbReference>
<dbReference type="Gene3D" id="2.120.10.80">
    <property type="entry name" value="Kelch-type beta propeller"/>
    <property type="match status" value="2"/>
</dbReference>
<evidence type="ECO:0000313" key="4">
    <source>
        <dbReference type="WBParaSite" id="SSTP_0000419300.1"/>
    </source>
</evidence>
<evidence type="ECO:0000313" key="5">
    <source>
        <dbReference type="WBParaSite" id="TCONS_00005780.p1"/>
    </source>
</evidence>
<evidence type="ECO:0000256" key="1">
    <source>
        <dbReference type="ARBA" id="ARBA00022441"/>
    </source>
</evidence>
<keyword evidence="3" id="KW-1185">Reference proteome</keyword>
<keyword evidence="2" id="KW-0677">Repeat</keyword>
<dbReference type="PANTHER" id="PTHR45632">
    <property type="entry name" value="LD33804P"/>
    <property type="match status" value="1"/>
</dbReference>
<accession>A0A0K0E3X3</accession>
<dbReference type="Pfam" id="PF24681">
    <property type="entry name" value="Kelch_KLHDC2_KLHL20_DRC7"/>
    <property type="match status" value="1"/>
</dbReference>
<sequence>MSRKLFDFNINDIWEPSKLNLDNSHDTEKELLLSLKYEDTVFICIDKQHLANKLAISKYSSKIRKLILEGKKTTNNISLPDVYGHDFFLFKHFVYTKNLYPLENMTHYFDISFTFESQDLMKALYRYIATDNGNITELLEFLKFQYNTNDSSLLNVLLNYRKVSLEKLRTSMILMSMGIDELTKINITGIINSWNALEAFTFIEYWILKGKGKRNSYRDFLYSCVNLSSFDLKYSKSIPSQLYTEIIKRCNQPEQIEYVRKIYECRQKDISDCMNHENAVDYKSFSIEFWRRQNIKKLTQECGSVNWFNIVNEWFSNDKENNIHYLIEMLQHVDFTQIDSSFLSSWINENTIIFSNENVCNFFKPYITTSIIETNIERIERKIKMFRSLYCLPDTPLSIPSSEDLSIPNVEVERNVHSVSNIDGINVGSLNKGILVSSIENDILTPKRDTSLLIDTPENVVKEEGVLKNKSDCSSTVLSRHSSNETLTTVDGGDCSIVDDVFQDTNKLDKIETNNNPEKTALSQRYGTFSLSSYLSRKKSYQESCNKGMTTETIPSHVSTTNRNVRSKRSARRRLSYVEDYDRNETGNEMKYNVNIVMIGGVSGINKGELKPAQLNRDRTLTKIAEYEGYLFAVGGKIYVNGKWDSALEFCRYDKSNGYWSEMDTCLESSRYDHDVAVIDDKMFIVGGNSFKKDKHSVIGYDFPSERFFKFESTVNDYIYQHSNIVKNNAIYVVGGYKFNQSRLLYRFDPRIGKFETLSTPSFPHLYSATVLYGERIYCIGGRQSFKDTSYPLHYNEVYDIRSNKWNQLSPMPTPRVGCGGSIIGNEIFVFGGATKNGGTLKIVEKYNIFQDKWKTVKPMSEERGFFGIYTLSYD</sequence>
<protein>
    <submittedName>
        <fullName evidence="4 5">BTB domain-containing protein</fullName>
    </submittedName>
</protein>
<name>A0A0K0E3X3_STRER</name>
<reference evidence="4" key="1">
    <citation type="submission" date="2015-08" db="UniProtKB">
        <authorList>
            <consortium name="WormBaseParasite"/>
        </authorList>
    </citation>
    <scope>IDENTIFICATION</scope>
</reference>
<dbReference type="STRING" id="6248.A0A0K0E3X3"/>
<organism evidence="4">
    <name type="scientific">Strongyloides stercoralis</name>
    <name type="common">Threadworm</name>
    <dbReference type="NCBI Taxonomy" id="6248"/>
    <lineage>
        <taxon>Eukaryota</taxon>
        <taxon>Metazoa</taxon>
        <taxon>Ecdysozoa</taxon>
        <taxon>Nematoda</taxon>
        <taxon>Chromadorea</taxon>
        <taxon>Rhabditida</taxon>
        <taxon>Tylenchina</taxon>
        <taxon>Panagrolaimomorpha</taxon>
        <taxon>Strongyloidoidea</taxon>
        <taxon>Strongyloididae</taxon>
        <taxon>Strongyloides</taxon>
    </lineage>
</organism>
<dbReference type="WBParaSite" id="SSTP_0000419300.1">
    <property type="protein sequence ID" value="SSTP_0000419300.1"/>
    <property type="gene ID" value="SSTP_0000419300"/>
</dbReference>
<dbReference type="InterPro" id="IPR015915">
    <property type="entry name" value="Kelch-typ_b-propeller"/>
</dbReference>
<evidence type="ECO:0000313" key="3">
    <source>
        <dbReference type="Proteomes" id="UP000035681"/>
    </source>
</evidence>
<dbReference type="SUPFAM" id="SSF50965">
    <property type="entry name" value="Galactose oxidase, central domain"/>
    <property type="match status" value="1"/>
</dbReference>
<dbReference type="AlphaFoldDB" id="A0A0K0E3X3"/>
<dbReference type="InterPro" id="IPR006652">
    <property type="entry name" value="Kelch_1"/>
</dbReference>
<dbReference type="InterPro" id="IPR011043">
    <property type="entry name" value="Gal_Oxase/kelch_b-propeller"/>
</dbReference>
<evidence type="ECO:0000256" key="2">
    <source>
        <dbReference type="ARBA" id="ARBA00022737"/>
    </source>
</evidence>